<feature type="compositionally biased region" description="Polar residues" evidence="1">
    <location>
        <begin position="234"/>
        <end position="251"/>
    </location>
</feature>
<dbReference type="EMBL" id="JH159153">
    <property type="protein sequence ID" value="EGZ21742.1"/>
    <property type="molecule type" value="Genomic_DNA"/>
</dbReference>
<gene>
    <name evidence="2" type="ORF">PHYSODRAFT_299361</name>
</gene>
<feature type="compositionally biased region" description="Basic residues" evidence="1">
    <location>
        <begin position="208"/>
        <end position="220"/>
    </location>
</feature>
<feature type="compositionally biased region" description="Acidic residues" evidence="1">
    <location>
        <begin position="76"/>
        <end position="90"/>
    </location>
</feature>
<dbReference type="KEGG" id="psoj:PHYSODRAFT_299361"/>
<dbReference type="OMA" id="QIFPRQQ"/>
<dbReference type="InParanoid" id="G4Z6Z0"/>
<dbReference type="RefSeq" id="XP_009524459.1">
    <property type="nucleotide sequence ID" value="XM_009526164.1"/>
</dbReference>
<accession>G4Z6Z0</accession>
<dbReference type="AlphaFoldDB" id="G4Z6Z0"/>
<evidence type="ECO:0000313" key="3">
    <source>
        <dbReference type="Proteomes" id="UP000002640"/>
    </source>
</evidence>
<proteinExistence type="predicted"/>
<protein>
    <submittedName>
        <fullName evidence="2">Uncharacterized protein</fullName>
    </submittedName>
</protein>
<feature type="compositionally biased region" description="Low complexity" evidence="1">
    <location>
        <begin position="98"/>
        <end position="109"/>
    </location>
</feature>
<name>G4Z6Z0_PHYSP</name>
<feature type="compositionally biased region" description="Low complexity" evidence="1">
    <location>
        <begin position="320"/>
        <end position="333"/>
    </location>
</feature>
<feature type="region of interest" description="Disordered" evidence="1">
    <location>
        <begin position="42"/>
        <end position="267"/>
    </location>
</feature>
<evidence type="ECO:0000256" key="1">
    <source>
        <dbReference type="SAM" id="MobiDB-lite"/>
    </source>
</evidence>
<reference evidence="2 3" key="1">
    <citation type="journal article" date="2006" name="Science">
        <title>Phytophthora genome sequences uncover evolutionary origins and mechanisms of pathogenesis.</title>
        <authorList>
            <person name="Tyler B.M."/>
            <person name="Tripathy S."/>
            <person name="Zhang X."/>
            <person name="Dehal P."/>
            <person name="Jiang R.H."/>
            <person name="Aerts A."/>
            <person name="Arredondo F.D."/>
            <person name="Baxter L."/>
            <person name="Bensasson D."/>
            <person name="Beynon J.L."/>
            <person name="Chapman J."/>
            <person name="Damasceno C.M."/>
            <person name="Dorrance A.E."/>
            <person name="Dou D."/>
            <person name="Dickerman A.W."/>
            <person name="Dubchak I.L."/>
            <person name="Garbelotto M."/>
            <person name="Gijzen M."/>
            <person name="Gordon S.G."/>
            <person name="Govers F."/>
            <person name="Grunwald N.J."/>
            <person name="Huang W."/>
            <person name="Ivors K.L."/>
            <person name="Jones R.W."/>
            <person name="Kamoun S."/>
            <person name="Krampis K."/>
            <person name="Lamour K.H."/>
            <person name="Lee M.K."/>
            <person name="McDonald W.H."/>
            <person name="Medina M."/>
            <person name="Meijer H.J."/>
            <person name="Nordberg E.K."/>
            <person name="Maclean D.J."/>
            <person name="Ospina-Giraldo M.D."/>
            <person name="Morris P.F."/>
            <person name="Phuntumart V."/>
            <person name="Putnam N.H."/>
            <person name="Rash S."/>
            <person name="Rose J.K."/>
            <person name="Sakihama Y."/>
            <person name="Salamov A.A."/>
            <person name="Savidor A."/>
            <person name="Scheuring C.F."/>
            <person name="Smith B.M."/>
            <person name="Sobral B.W."/>
            <person name="Terry A."/>
            <person name="Torto-Alalibo T.A."/>
            <person name="Win J."/>
            <person name="Xu Z."/>
            <person name="Zhang H."/>
            <person name="Grigoriev I.V."/>
            <person name="Rokhsar D.S."/>
            <person name="Boore J.L."/>
        </authorList>
    </citation>
    <scope>NUCLEOTIDE SEQUENCE [LARGE SCALE GENOMIC DNA]</scope>
    <source>
        <strain evidence="2 3">P6497</strain>
    </source>
</reference>
<keyword evidence="3" id="KW-1185">Reference proteome</keyword>
<evidence type="ECO:0000313" key="2">
    <source>
        <dbReference type="EMBL" id="EGZ21742.1"/>
    </source>
</evidence>
<feature type="compositionally biased region" description="Basic and acidic residues" evidence="1">
    <location>
        <begin position="110"/>
        <end position="119"/>
    </location>
</feature>
<feature type="compositionally biased region" description="Low complexity" evidence="1">
    <location>
        <begin position="42"/>
        <end position="57"/>
    </location>
</feature>
<sequence>MMRRSGGRSRPQHEDEDEERVVYYELDAASHTRNLLLSPDAVSAPRAASASAPSADAGGNNKIFPRQQQPLFSLDDSGDEAEQKEDEEQENPFATLIQQQQQQQTQKAAKPAEQEKEAATRGVGDAAGRRGNSFLHAAADPAARGPRDRISSSSSSSNAVGRSILKRTQPHNGQAARVVTKKKLGFEAADSRPARWSTQKPSAADTKNRRKSLSAIQKRRSQLEAASAKRRKSMSPTLSGPRTSQLSSNVDDSVDGRSAAPKRKSLSDVLQRATMMSQQNTAHDESSLSLTQTIDPTDGDAILDTEQQMRTEPFAPQIFSPSKPAPAAGAAMGRKPKPDGLVSKVRGSIGDVLRKAIRKSNRDLTLLRSRGQHLLPQQSNHSSSKGTIGSIESIQERGHVVVCLQQICMGRSQFVAHECRVQKVAANMEKTTAASLTENSVVIEALFQPQTAEYLKLSPGKVVKIYEPFHVVAEHMAAGSTTKPRWLLLNTQLAEVLDEYSSEPH</sequence>
<dbReference type="Proteomes" id="UP000002640">
    <property type="component" value="Unassembled WGS sequence"/>
</dbReference>
<dbReference type="GeneID" id="20641724"/>
<organism evidence="2 3">
    <name type="scientific">Phytophthora sojae (strain P6497)</name>
    <name type="common">Soybean stem and root rot agent</name>
    <name type="synonym">Phytophthora megasperma f. sp. glycines</name>
    <dbReference type="NCBI Taxonomy" id="1094619"/>
    <lineage>
        <taxon>Eukaryota</taxon>
        <taxon>Sar</taxon>
        <taxon>Stramenopiles</taxon>
        <taxon>Oomycota</taxon>
        <taxon>Peronosporomycetes</taxon>
        <taxon>Peronosporales</taxon>
        <taxon>Peronosporaceae</taxon>
        <taxon>Phytophthora</taxon>
    </lineage>
</organism>
<feature type="region of interest" description="Disordered" evidence="1">
    <location>
        <begin position="316"/>
        <end position="343"/>
    </location>
</feature>